<name>A0AAD7RSV2_9TELE</name>
<proteinExistence type="predicted"/>
<dbReference type="Proteomes" id="UP001221898">
    <property type="component" value="Unassembled WGS sequence"/>
</dbReference>
<organism evidence="2 3">
    <name type="scientific">Aldrovandia affinis</name>
    <dbReference type="NCBI Taxonomy" id="143900"/>
    <lineage>
        <taxon>Eukaryota</taxon>
        <taxon>Metazoa</taxon>
        <taxon>Chordata</taxon>
        <taxon>Craniata</taxon>
        <taxon>Vertebrata</taxon>
        <taxon>Euteleostomi</taxon>
        <taxon>Actinopterygii</taxon>
        <taxon>Neopterygii</taxon>
        <taxon>Teleostei</taxon>
        <taxon>Notacanthiformes</taxon>
        <taxon>Halosauridae</taxon>
        <taxon>Aldrovandia</taxon>
    </lineage>
</organism>
<evidence type="ECO:0000313" key="2">
    <source>
        <dbReference type="EMBL" id="KAJ8388386.1"/>
    </source>
</evidence>
<dbReference type="AlphaFoldDB" id="A0AAD7RSV2"/>
<feature type="region of interest" description="Disordered" evidence="1">
    <location>
        <begin position="65"/>
        <end position="96"/>
    </location>
</feature>
<sequence length="157" mass="16721">MVGNRSIQQQRWKQEVACSGRIGLTQTRPDMEWLAGLAQRQFKCLLHPTTPTELVLRQPAVAHLDPGGPRAGAAWHSAQLPGPPGSPDTFNTTGGPEVLKRMQTEGLSQIQPARGIGYGIDPRLPSSSGLRAAVSVCPRALREVIGGKASAPDNTLT</sequence>
<evidence type="ECO:0000313" key="3">
    <source>
        <dbReference type="Proteomes" id="UP001221898"/>
    </source>
</evidence>
<keyword evidence="3" id="KW-1185">Reference proteome</keyword>
<reference evidence="2" key="1">
    <citation type="journal article" date="2023" name="Science">
        <title>Genome structures resolve the early diversification of teleost fishes.</title>
        <authorList>
            <person name="Parey E."/>
            <person name="Louis A."/>
            <person name="Montfort J."/>
            <person name="Bouchez O."/>
            <person name="Roques C."/>
            <person name="Iampietro C."/>
            <person name="Lluch J."/>
            <person name="Castinel A."/>
            <person name="Donnadieu C."/>
            <person name="Desvignes T."/>
            <person name="Floi Bucao C."/>
            <person name="Jouanno E."/>
            <person name="Wen M."/>
            <person name="Mejri S."/>
            <person name="Dirks R."/>
            <person name="Jansen H."/>
            <person name="Henkel C."/>
            <person name="Chen W.J."/>
            <person name="Zahm M."/>
            <person name="Cabau C."/>
            <person name="Klopp C."/>
            <person name="Thompson A.W."/>
            <person name="Robinson-Rechavi M."/>
            <person name="Braasch I."/>
            <person name="Lecointre G."/>
            <person name="Bobe J."/>
            <person name="Postlethwait J.H."/>
            <person name="Berthelot C."/>
            <person name="Roest Crollius H."/>
            <person name="Guiguen Y."/>
        </authorList>
    </citation>
    <scope>NUCLEOTIDE SEQUENCE</scope>
    <source>
        <strain evidence="2">NC1722</strain>
    </source>
</reference>
<dbReference type="EMBL" id="JAINUG010000195">
    <property type="protein sequence ID" value="KAJ8388386.1"/>
    <property type="molecule type" value="Genomic_DNA"/>
</dbReference>
<protein>
    <submittedName>
        <fullName evidence="2">Uncharacterized protein</fullName>
    </submittedName>
</protein>
<comment type="caution">
    <text evidence="2">The sequence shown here is derived from an EMBL/GenBank/DDBJ whole genome shotgun (WGS) entry which is preliminary data.</text>
</comment>
<gene>
    <name evidence="2" type="ORF">AAFF_G00134120</name>
</gene>
<accession>A0AAD7RSV2</accession>
<evidence type="ECO:0000256" key="1">
    <source>
        <dbReference type="SAM" id="MobiDB-lite"/>
    </source>
</evidence>